<dbReference type="AlphaFoldDB" id="A0A452ZH90"/>
<comment type="function">
    <text evidence="1 8">Probably involved in membrane trafficking.</text>
</comment>
<evidence type="ECO:0000256" key="5">
    <source>
        <dbReference type="ARBA" id="ARBA00023054"/>
    </source>
</evidence>
<evidence type="ECO:0000256" key="3">
    <source>
        <dbReference type="ARBA" id="ARBA00022692"/>
    </source>
</evidence>
<keyword evidence="7 8" id="KW-0968">Cytoplasmic vesicle</keyword>
<dbReference type="PANTHER" id="PTHR10687:SF47">
    <property type="entry name" value="SECRETORY CARRIER-ASSOCIATED MEMBRANE PROTEIN 3"/>
    <property type="match status" value="1"/>
</dbReference>
<keyword evidence="8" id="KW-0813">Transport</keyword>
<evidence type="ECO:0000256" key="2">
    <source>
        <dbReference type="ARBA" id="ARBA00010482"/>
    </source>
</evidence>
<dbReference type="Proteomes" id="UP000015105">
    <property type="component" value="Chromosome 1D"/>
</dbReference>
<proteinExistence type="inferred from homology"/>
<evidence type="ECO:0000256" key="8">
    <source>
        <dbReference type="RuleBase" id="RU363122"/>
    </source>
</evidence>
<name>A0A452ZH90_AEGTS</name>
<keyword evidence="6 8" id="KW-0472">Membrane</keyword>
<evidence type="ECO:0000313" key="10">
    <source>
        <dbReference type="EnsemblPlants" id="AET1Gv20775800.7"/>
    </source>
</evidence>
<evidence type="ECO:0000256" key="6">
    <source>
        <dbReference type="ARBA" id="ARBA00023136"/>
    </source>
</evidence>
<organism evidence="10 11">
    <name type="scientific">Aegilops tauschii subsp. strangulata</name>
    <name type="common">Goatgrass</name>
    <dbReference type="NCBI Taxonomy" id="200361"/>
    <lineage>
        <taxon>Eukaryota</taxon>
        <taxon>Viridiplantae</taxon>
        <taxon>Streptophyta</taxon>
        <taxon>Embryophyta</taxon>
        <taxon>Tracheophyta</taxon>
        <taxon>Spermatophyta</taxon>
        <taxon>Magnoliopsida</taxon>
        <taxon>Liliopsida</taxon>
        <taxon>Poales</taxon>
        <taxon>Poaceae</taxon>
        <taxon>BOP clade</taxon>
        <taxon>Pooideae</taxon>
        <taxon>Triticodae</taxon>
        <taxon>Triticeae</taxon>
        <taxon>Triticinae</taxon>
        <taxon>Aegilops</taxon>
    </lineage>
</organism>
<evidence type="ECO:0000256" key="9">
    <source>
        <dbReference type="SAM" id="Coils"/>
    </source>
</evidence>
<comment type="caution">
    <text evidence="8">Lacks conserved residue(s) required for the propagation of feature annotation.</text>
</comment>
<feature type="transmembrane region" description="Helical" evidence="8">
    <location>
        <begin position="144"/>
        <end position="168"/>
    </location>
</feature>
<dbReference type="GO" id="GO:0015031">
    <property type="term" value="P:protein transport"/>
    <property type="evidence" value="ECO:0007669"/>
    <property type="project" value="InterPro"/>
</dbReference>
<evidence type="ECO:0000256" key="1">
    <source>
        <dbReference type="ARBA" id="ARBA00004003"/>
    </source>
</evidence>
<keyword evidence="3 8" id="KW-0812">Transmembrane</keyword>
<accession>A0A452ZH90</accession>
<dbReference type="Gramene" id="AET1Gv20775800.7">
    <property type="protein sequence ID" value="AET1Gv20775800.7"/>
    <property type="gene ID" value="AET1Gv20775800"/>
</dbReference>
<comment type="subcellular location">
    <subcellularLocation>
        <location evidence="8">Cell membrane</location>
        <topology evidence="8">Multi-pass membrane protein</topology>
    </subcellularLocation>
    <subcellularLocation>
        <location evidence="8">Cytoplasmic vesicle</location>
        <location evidence="8">Secretory vesicle membrane</location>
        <topology evidence="8">Multi-pass membrane protein</topology>
    </subcellularLocation>
</comment>
<dbReference type="Pfam" id="PF04144">
    <property type="entry name" value="SCAMP"/>
    <property type="match status" value="1"/>
</dbReference>
<keyword evidence="5 9" id="KW-0175">Coiled coil</keyword>
<dbReference type="GO" id="GO:0032588">
    <property type="term" value="C:trans-Golgi network membrane"/>
    <property type="evidence" value="ECO:0007669"/>
    <property type="project" value="TreeGrafter"/>
</dbReference>
<dbReference type="GO" id="GO:0055038">
    <property type="term" value="C:recycling endosome membrane"/>
    <property type="evidence" value="ECO:0007669"/>
    <property type="project" value="TreeGrafter"/>
</dbReference>
<evidence type="ECO:0000256" key="4">
    <source>
        <dbReference type="ARBA" id="ARBA00022989"/>
    </source>
</evidence>
<evidence type="ECO:0000256" key="7">
    <source>
        <dbReference type="ARBA" id="ARBA00023329"/>
    </source>
</evidence>
<dbReference type="GO" id="GO:0005886">
    <property type="term" value="C:plasma membrane"/>
    <property type="evidence" value="ECO:0007669"/>
    <property type="project" value="UniProtKB-SubCell"/>
</dbReference>
<dbReference type="InterPro" id="IPR007273">
    <property type="entry name" value="SCAMP"/>
</dbReference>
<keyword evidence="11" id="KW-1185">Reference proteome</keyword>
<protein>
    <recommendedName>
        <fullName evidence="8">Secretory carrier-associated membrane protein</fullName>
        <shortName evidence="8">Secretory carrier membrane protein</shortName>
    </recommendedName>
</protein>
<dbReference type="GO" id="GO:0030658">
    <property type="term" value="C:transport vesicle membrane"/>
    <property type="evidence" value="ECO:0007669"/>
    <property type="project" value="UniProtKB-SubCell"/>
</dbReference>
<dbReference type="EnsemblPlants" id="AET1Gv20775800.7">
    <property type="protein sequence ID" value="AET1Gv20775800.7"/>
    <property type="gene ID" value="AET1Gv20775800"/>
</dbReference>
<dbReference type="PANTHER" id="PTHR10687">
    <property type="entry name" value="SECRETORY CARRIER-ASSOCIATED MEMBRANE PROTEIN SCAMP"/>
    <property type="match status" value="1"/>
</dbReference>
<keyword evidence="8" id="KW-1003">Cell membrane</keyword>
<sequence length="190" mass="21253">CVCMQDAAILAPTTRHFFWGGSVPPASNSRLSPLSHEPAGFYNVDIPMDSTKDVKKKEKELQAMEAELNKREKELKRKEEAASRAGIVIEDKNWPPFFPLIHHNISNEIPIHLQKMQYLAFSSFGILPAIDVITKSLIVGIFYFVGFGLFCLESLLSIGVIQQVYMYFRGSGKSQELKQQAARGALSSAF</sequence>
<evidence type="ECO:0000313" key="11">
    <source>
        <dbReference type="Proteomes" id="UP000015105"/>
    </source>
</evidence>
<reference evidence="10" key="3">
    <citation type="journal article" date="2017" name="Nature">
        <title>Genome sequence of the progenitor of the wheat D genome Aegilops tauschii.</title>
        <authorList>
            <person name="Luo M.C."/>
            <person name="Gu Y.Q."/>
            <person name="Puiu D."/>
            <person name="Wang H."/>
            <person name="Twardziok S.O."/>
            <person name="Deal K.R."/>
            <person name="Huo N."/>
            <person name="Zhu T."/>
            <person name="Wang L."/>
            <person name="Wang Y."/>
            <person name="McGuire P.E."/>
            <person name="Liu S."/>
            <person name="Long H."/>
            <person name="Ramasamy R.K."/>
            <person name="Rodriguez J.C."/>
            <person name="Van S.L."/>
            <person name="Yuan L."/>
            <person name="Wang Z."/>
            <person name="Xia Z."/>
            <person name="Xiao L."/>
            <person name="Anderson O.D."/>
            <person name="Ouyang S."/>
            <person name="Liang Y."/>
            <person name="Zimin A.V."/>
            <person name="Pertea G."/>
            <person name="Qi P."/>
            <person name="Bennetzen J.L."/>
            <person name="Dai X."/>
            <person name="Dawson M.W."/>
            <person name="Muller H.G."/>
            <person name="Kugler K."/>
            <person name="Rivarola-Duarte L."/>
            <person name="Spannagl M."/>
            <person name="Mayer K.F.X."/>
            <person name="Lu F.H."/>
            <person name="Bevan M.W."/>
            <person name="Leroy P."/>
            <person name="Li P."/>
            <person name="You F.M."/>
            <person name="Sun Q."/>
            <person name="Liu Z."/>
            <person name="Lyons E."/>
            <person name="Wicker T."/>
            <person name="Salzberg S.L."/>
            <person name="Devos K.M."/>
            <person name="Dvorak J."/>
        </authorList>
    </citation>
    <scope>NUCLEOTIDE SEQUENCE [LARGE SCALE GENOMIC DNA]</scope>
    <source>
        <strain evidence="10">cv. AL8/78</strain>
    </source>
</reference>
<reference evidence="10" key="4">
    <citation type="submission" date="2019-03" db="UniProtKB">
        <authorList>
            <consortium name="EnsemblPlants"/>
        </authorList>
    </citation>
    <scope>IDENTIFICATION</scope>
</reference>
<reference evidence="10" key="5">
    <citation type="journal article" date="2021" name="G3 (Bethesda)">
        <title>Aegilops tauschii genome assembly Aet v5.0 features greater sequence contiguity and improved annotation.</title>
        <authorList>
            <person name="Wang L."/>
            <person name="Zhu T."/>
            <person name="Rodriguez J.C."/>
            <person name="Deal K.R."/>
            <person name="Dubcovsky J."/>
            <person name="McGuire P.E."/>
            <person name="Lux T."/>
            <person name="Spannagl M."/>
            <person name="Mayer K.F.X."/>
            <person name="Baldrich P."/>
            <person name="Meyers B.C."/>
            <person name="Huo N."/>
            <person name="Gu Y.Q."/>
            <person name="Zhou H."/>
            <person name="Devos K.M."/>
            <person name="Bennetzen J.L."/>
            <person name="Unver T."/>
            <person name="Budak H."/>
            <person name="Gulick P.J."/>
            <person name="Galiba G."/>
            <person name="Kalapos B."/>
            <person name="Nelson D.R."/>
            <person name="Li P."/>
            <person name="You F.M."/>
            <person name="Luo M.C."/>
            <person name="Dvorak J."/>
        </authorList>
    </citation>
    <scope>NUCLEOTIDE SEQUENCE [LARGE SCALE GENOMIC DNA]</scope>
    <source>
        <strain evidence="10">cv. AL8/78</strain>
    </source>
</reference>
<reference evidence="11" key="2">
    <citation type="journal article" date="2017" name="Nat. Plants">
        <title>The Aegilops tauschii genome reveals multiple impacts of transposons.</title>
        <authorList>
            <person name="Zhao G."/>
            <person name="Zou C."/>
            <person name="Li K."/>
            <person name="Wang K."/>
            <person name="Li T."/>
            <person name="Gao L."/>
            <person name="Zhang X."/>
            <person name="Wang H."/>
            <person name="Yang Z."/>
            <person name="Liu X."/>
            <person name="Jiang W."/>
            <person name="Mao L."/>
            <person name="Kong X."/>
            <person name="Jiao Y."/>
            <person name="Jia J."/>
        </authorList>
    </citation>
    <scope>NUCLEOTIDE SEQUENCE [LARGE SCALE GENOMIC DNA]</scope>
    <source>
        <strain evidence="11">cv. AL8/78</strain>
    </source>
</reference>
<keyword evidence="4 8" id="KW-1133">Transmembrane helix</keyword>
<feature type="coiled-coil region" evidence="9">
    <location>
        <begin position="54"/>
        <end position="85"/>
    </location>
</feature>
<comment type="similarity">
    <text evidence="2 8">Belongs to the SCAMP family.</text>
</comment>
<reference evidence="11" key="1">
    <citation type="journal article" date="2014" name="Science">
        <title>Ancient hybridizations among the ancestral genomes of bread wheat.</title>
        <authorList>
            <consortium name="International Wheat Genome Sequencing Consortium,"/>
            <person name="Marcussen T."/>
            <person name="Sandve S.R."/>
            <person name="Heier L."/>
            <person name="Spannagl M."/>
            <person name="Pfeifer M."/>
            <person name="Jakobsen K.S."/>
            <person name="Wulff B.B."/>
            <person name="Steuernagel B."/>
            <person name="Mayer K.F."/>
            <person name="Olsen O.A."/>
        </authorList>
    </citation>
    <scope>NUCLEOTIDE SEQUENCE [LARGE SCALE GENOMIC DNA]</scope>
    <source>
        <strain evidence="11">cv. AL8/78</strain>
    </source>
</reference>